<sequence>MKSGLPSRLTCAIFDHLDDDGRDIARQYEDRLKLAEACDSLGFYAYHLAEHHCTPHGRGPSPNLFLASLAQRTRRLRFGPLVLLLNLYHPLRVFEEICMLDQLSGGRLELGIGRGSQPIEWGYFGISAGAAPSRYMEASEILNVALKGDTLSYQGRHFELNSVPLTLRPHQRPYPPTWIASNRTESAEWAAANGANLACVGPASAVRSITDAFRCRRARCTAADDREPFLGLARMIVIARSDGDAHAAAETAYGQWLDNFKFLYELNATPTPPTLPLSFDAALESQLCVVGTPASARQQLLNQMEEAGTNYLLCQLAFGSLPLDISLYTASAIRAEVIDSFG</sequence>
<evidence type="ECO:0000259" key="3">
    <source>
        <dbReference type="Pfam" id="PF00296"/>
    </source>
</evidence>
<accession>A0A6P1B6W9</accession>
<dbReference type="Gene3D" id="3.20.20.30">
    <property type="entry name" value="Luciferase-like domain"/>
    <property type="match status" value="1"/>
</dbReference>
<protein>
    <submittedName>
        <fullName evidence="4">LLM class flavin-dependent oxidoreductase</fullName>
    </submittedName>
</protein>
<dbReference type="PANTHER" id="PTHR30137">
    <property type="entry name" value="LUCIFERASE-LIKE MONOOXYGENASE"/>
    <property type="match status" value="1"/>
</dbReference>
<organism evidence="4 5">
    <name type="scientific">Bradyrhizobium uaiense</name>
    <dbReference type="NCBI Taxonomy" id="2594946"/>
    <lineage>
        <taxon>Bacteria</taxon>
        <taxon>Pseudomonadati</taxon>
        <taxon>Pseudomonadota</taxon>
        <taxon>Alphaproteobacteria</taxon>
        <taxon>Hyphomicrobiales</taxon>
        <taxon>Nitrobacteraceae</taxon>
        <taxon>Bradyrhizobium</taxon>
    </lineage>
</organism>
<dbReference type="GO" id="GO:0004497">
    <property type="term" value="F:monooxygenase activity"/>
    <property type="evidence" value="ECO:0007669"/>
    <property type="project" value="UniProtKB-KW"/>
</dbReference>
<keyword evidence="2" id="KW-0503">Monooxygenase</keyword>
<comment type="caution">
    <text evidence="4">The sequence shown here is derived from an EMBL/GenBank/DDBJ whole genome shotgun (WGS) entry which is preliminary data.</text>
</comment>
<dbReference type="SUPFAM" id="SSF51679">
    <property type="entry name" value="Bacterial luciferase-like"/>
    <property type="match status" value="1"/>
</dbReference>
<dbReference type="PANTHER" id="PTHR30137:SF8">
    <property type="entry name" value="BLR5498 PROTEIN"/>
    <property type="match status" value="1"/>
</dbReference>
<dbReference type="InterPro" id="IPR050766">
    <property type="entry name" value="Bact_Lucif_Oxidored"/>
</dbReference>
<gene>
    <name evidence="4" type="ORF">FNJ47_00080</name>
</gene>
<dbReference type="RefSeq" id="WP_163149244.1">
    <property type="nucleotide sequence ID" value="NZ_VKHP01000001.1"/>
</dbReference>
<evidence type="ECO:0000256" key="2">
    <source>
        <dbReference type="ARBA" id="ARBA00023033"/>
    </source>
</evidence>
<reference evidence="4 5" key="1">
    <citation type="journal article" date="2020" name="Arch. Microbiol.">
        <title>Bradyrhizobium uaiense sp. nov., a new highly efficient cowpea symbiont.</title>
        <authorList>
            <person name="Cabral Michel D."/>
            <person name="Azarias Guimaraes A."/>
            <person name="Martins da Costa E."/>
            <person name="Soares de Carvalho T."/>
            <person name="Balsanelli E."/>
            <person name="Willems A."/>
            <person name="Maltempi de Souza E."/>
            <person name="de Souza Moreira F.M."/>
        </authorList>
    </citation>
    <scope>NUCLEOTIDE SEQUENCE [LARGE SCALE GENOMIC DNA]</scope>
    <source>
        <strain evidence="4 5">UFLA 03-164</strain>
    </source>
</reference>
<keyword evidence="5" id="KW-1185">Reference proteome</keyword>
<name>A0A6P1B6W9_9BRAD</name>
<dbReference type="InterPro" id="IPR036661">
    <property type="entry name" value="Luciferase-like_sf"/>
</dbReference>
<feature type="domain" description="Luciferase-like" evidence="3">
    <location>
        <begin position="26"/>
        <end position="309"/>
    </location>
</feature>
<proteinExistence type="predicted"/>
<dbReference type="EMBL" id="VKHP01000001">
    <property type="protein sequence ID" value="NEU94265.1"/>
    <property type="molecule type" value="Genomic_DNA"/>
</dbReference>
<dbReference type="InterPro" id="IPR011251">
    <property type="entry name" value="Luciferase-like_dom"/>
</dbReference>
<dbReference type="GO" id="GO:0016705">
    <property type="term" value="F:oxidoreductase activity, acting on paired donors, with incorporation or reduction of molecular oxygen"/>
    <property type="evidence" value="ECO:0007669"/>
    <property type="project" value="InterPro"/>
</dbReference>
<evidence type="ECO:0000256" key="1">
    <source>
        <dbReference type="ARBA" id="ARBA00023002"/>
    </source>
</evidence>
<evidence type="ECO:0000313" key="4">
    <source>
        <dbReference type="EMBL" id="NEU94265.1"/>
    </source>
</evidence>
<evidence type="ECO:0000313" key="5">
    <source>
        <dbReference type="Proteomes" id="UP000468531"/>
    </source>
</evidence>
<dbReference type="GO" id="GO:0005829">
    <property type="term" value="C:cytosol"/>
    <property type="evidence" value="ECO:0007669"/>
    <property type="project" value="TreeGrafter"/>
</dbReference>
<dbReference type="AlphaFoldDB" id="A0A6P1B6W9"/>
<keyword evidence="1" id="KW-0560">Oxidoreductase</keyword>
<dbReference type="Proteomes" id="UP000468531">
    <property type="component" value="Unassembled WGS sequence"/>
</dbReference>
<dbReference type="Pfam" id="PF00296">
    <property type="entry name" value="Bac_luciferase"/>
    <property type="match status" value="1"/>
</dbReference>